<proteinExistence type="predicted"/>
<gene>
    <name evidence="1" type="ORF">SAMN02982989_3271</name>
</gene>
<dbReference type="AlphaFoldDB" id="A0A1X7E0I1"/>
<organism evidence="1 2">
    <name type="scientific">Xaviernesmea oryzae</name>
    <dbReference type="NCBI Taxonomy" id="464029"/>
    <lineage>
        <taxon>Bacteria</taxon>
        <taxon>Pseudomonadati</taxon>
        <taxon>Pseudomonadota</taxon>
        <taxon>Alphaproteobacteria</taxon>
        <taxon>Hyphomicrobiales</taxon>
        <taxon>Rhizobiaceae</taxon>
        <taxon>Rhizobium/Agrobacterium group</taxon>
        <taxon>Xaviernesmea</taxon>
    </lineage>
</organism>
<evidence type="ECO:0000313" key="2">
    <source>
        <dbReference type="Proteomes" id="UP000192903"/>
    </source>
</evidence>
<dbReference type="STRING" id="464029.SAMN02982989_3271"/>
<protein>
    <submittedName>
        <fullName evidence="1">Uncharacterized protein</fullName>
    </submittedName>
</protein>
<dbReference type="RefSeq" id="WP_085421417.1">
    <property type="nucleotide sequence ID" value="NZ_FXAF01000005.1"/>
</dbReference>
<dbReference type="EMBL" id="FXAF01000005">
    <property type="protein sequence ID" value="SMF25051.1"/>
    <property type="molecule type" value="Genomic_DNA"/>
</dbReference>
<dbReference type="Proteomes" id="UP000192903">
    <property type="component" value="Unassembled WGS sequence"/>
</dbReference>
<evidence type="ECO:0000313" key="1">
    <source>
        <dbReference type="EMBL" id="SMF25051.1"/>
    </source>
</evidence>
<reference evidence="2" key="1">
    <citation type="submission" date="2017-04" db="EMBL/GenBank/DDBJ databases">
        <authorList>
            <person name="Varghese N."/>
            <person name="Submissions S."/>
        </authorList>
    </citation>
    <scope>NUCLEOTIDE SEQUENCE [LARGE SCALE GENOMIC DNA]</scope>
    <source>
        <strain evidence="2">B4P</strain>
    </source>
</reference>
<sequence>MATVRFVFTIDYVAEILDEDVDLLREIISNDDNLTYGNIISVVTGDDESTSALTDDGVDELRQMLSDARRSAQTWQEFLDLFVLDEEIAARVKTYSPR</sequence>
<accession>A0A1X7E0I1</accession>
<dbReference type="OrthoDB" id="8081994at2"/>
<keyword evidence="2" id="KW-1185">Reference proteome</keyword>
<name>A0A1X7E0I1_9HYPH</name>